<dbReference type="Proteomes" id="UP000314981">
    <property type="component" value="Chromosome 17"/>
</dbReference>
<keyword evidence="7 19" id="KW-0812">Transmembrane</keyword>
<dbReference type="GO" id="GO:0005789">
    <property type="term" value="C:endoplasmic reticulum membrane"/>
    <property type="evidence" value="ECO:0007669"/>
    <property type="project" value="UniProtKB-SubCell"/>
</dbReference>
<keyword evidence="6" id="KW-1003">Cell membrane</keyword>
<reference evidence="20" key="3">
    <citation type="submission" date="2025-09" db="UniProtKB">
        <authorList>
            <consortium name="Ensembl"/>
        </authorList>
    </citation>
    <scope>IDENTIFICATION</scope>
</reference>
<reference evidence="20" key="2">
    <citation type="submission" date="2025-08" db="UniProtKB">
        <authorList>
            <consortium name="Ensembl"/>
        </authorList>
    </citation>
    <scope>IDENTIFICATION</scope>
</reference>
<evidence type="ECO:0000256" key="4">
    <source>
        <dbReference type="ARBA" id="ARBA00006528"/>
    </source>
</evidence>
<evidence type="ECO:0000256" key="12">
    <source>
        <dbReference type="ARBA" id="ARBA00023053"/>
    </source>
</evidence>
<evidence type="ECO:0000256" key="17">
    <source>
        <dbReference type="ARBA" id="ARBA00076514"/>
    </source>
</evidence>
<dbReference type="Pfam" id="PF13593">
    <property type="entry name" value="SBF_like"/>
    <property type="match status" value="1"/>
</dbReference>
<dbReference type="PANTHER" id="PTHR18640">
    <property type="entry name" value="SOLUTE CARRIER FAMILY 10 MEMBER 7"/>
    <property type="match status" value="1"/>
</dbReference>
<evidence type="ECO:0000256" key="7">
    <source>
        <dbReference type="ARBA" id="ARBA00022692"/>
    </source>
</evidence>
<keyword evidence="9" id="KW-0769">Symport</keyword>
<keyword evidence="13" id="KW-0406">Ion transport</keyword>
<dbReference type="InterPro" id="IPR038770">
    <property type="entry name" value="Na+/solute_symporter_sf"/>
</dbReference>
<dbReference type="GO" id="GO:0005886">
    <property type="term" value="C:plasma membrane"/>
    <property type="evidence" value="ECO:0007669"/>
    <property type="project" value="UniProtKB-SubCell"/>
</dbReference>
<evidence type="ECO:0000256" key="6">
    <source>
        <dbReference type="ARBA" id="ARBA00022475"/>
    </source>
</evidence>
<keyword evidence="10 19" id="KW-1133">Transmembrane helix</keyword>
<feature type="transmembrane region" description="Helical" evidence="19">
    <location>
        <begin position="72"/>
        <end position="92"/>
    </location>
</feature>
<dbReference type="GO" id="GO:0015293">
    <property type="term" value="F:symporter activity"/>
    <property type="evidence" value="ECO:0007669"/>
    <property type="project" value="UniProtKB-KW"/>
</dbReference>
<evidence type="ECO:0000256" key="5">
    <source>
        <dbReference type="ARBA" id="ARBA00022448"/>
    </source>
</evidence>
<dbReference type="AlphaFoldDB" id="A0A4W2C2J0"/>
<gene>
    <name evidence="20" type="primary">SLC10A7</name>
</gene>
<keyword evidence="11" id="KW-0333">Golgi apparatus</keyword>
<dbReference type="Gene3D" id="1.20.1530.20">
    <property type="match status" value="1"/>
</dbReference>
<evidence type="ECO:0000313" key="20">
    <source>
        <dbReference type="Ensembl" id="ENSBIXP00000005724.1"/>
    </source>
</evidence>
<evidence type="ECO:0000256" key="8">
    <source>
        <dbReference type="ARBA" id="ARBA00022824"/>
    </source>
</evidence>
<evidence type="ECO:0000256" key="10">
    <source>
        <dbReference type="ARBA" id="ARBA00022989"/>
    </source>
</evidence>
<feature type="transmembrane region" description="Helical" evidence="19">
    <location>
        <begin position="136"/>
        <end position="157"/>
    </location>
</feature>
<feature type="transmembrane region" description="Helical" evidence="19">
    <location>
        <begin position="169"/>
        <end position="187"/>
    </location>
</feature>
<keyword evidence="21" id="KW-1185">Reference proteome</keyword>
<protein>
    <recommendedName>
        <fullName evidence="16">Sodium/bile acid cotransporter 7</fullName>
    </recommendedName>
    <alternativeName>
        <fullName evidence="17">Na(+)/bile acid cotransporter 7</fullName>
    </alternativeName>
    <alternativeName>
        <fullName evidence="18">Solute carrier family 10 member 7</fullName>
    </alternativeName>
</protein>
<evidence type="ECO:0000256" key="9">
    <source>
        <dbReference type="ARBA" id="ARBA00022847"/>
    </source>
</evidence>
<evidence type="ECO:0000256" key="1">
    <source>
        <dbReference type="ARBA" id="ARBA00004394"/>
    </source>
</evidence>
<comment type="subcellular location">
    <subcellularLocation>
        <location evidence="3">Cell membrane</location>
        <topology evidence="3">Multi-pass membrane protein</topology>
    </subcellularLocation>
    <subcellularLocation>
        <location evidence="2">Endoplasmic reticulum membrane</location>
        <topology evidence="2">Multi-pass membrane protein</topology>
    </subcellularLocation>
    <subcellularLocation>
        <location evidence="1">Golgi apparatus membrane</location>
    </subcellularLocation>
</comment>
<dbReference type="InterPro" id="IPR016833">
    <property type="entry name" value="Put_Na-Bile_cotransptr"/>
</dbReference>
<dbReference type="GO" id="GO:0006814">
    <property type="term" value="P:sodium ion transport"/>
    <property type="evidence" value="ECO:0007669"/>
    <property type="project" value="UniProtKB-KW"/>
</dbReference>
<dbReference type="Ensembl" id="ENSBIXT00000005181.1">
    <property type="protein sequence ID" value="ENSBIXP00000005724.1"/>
    <property type="gene ID" value="ENSBIXG00000001025.1"/>
</dbReference>
<evidence type="ECO:0000256" key="15">
    <source>
        <dbReference type="ARBA" id="ARBA00023201"/>
    </source>
</evidence>
<dbReference type="PANTHER" id="PTHR18640:SF5">
    <property type="entry name" value="SODIUM_BILE ACID COTRANSPORTER 7"/>
    <property type="match status" value="1"/>
</dbReference>
<comment type="similarity">
    <text evidence="4">Belongs to the bile acid:sodium symporter (BASS) (TC 2.A.28) family.</text>
</comment>
<feature type="transmembrane region" description="Helical" evidence="19">
    <location>
        <begin position="199"/>
        <end position="218"/>
    </location>
</feature>
<accession>A0A4W2C2J0</accession>
<evidence type="ECO:0000256" key="18">
    <source>
        <dbReference type="ARBA" id="ARBA00082912"/>
    </source>
</evidence>
<evidence type="ECO:0000256" key="2">
    <source>
        <dbReference type="ARBA" id="ARBA00004477"/>
    </source>
</evidence>
<evidence type="ECO:0000256" key="16">
    <source>
        <dbReference type="ARBA" id="ARBA00071628"/>
    </source>
</evidence>
<keyword evidence="5" id="KW-0813">Transport</keyword>
<keyword evidence="14 19" id="KW-0472">Membrane</keyword>
<dbReference type="GO" id="GO:0000139">
    <property type="term" value="C:Golgi membrane"/>
    <property type="evidence" value="ECO:0007669"/>
    <property type="project" value="UniProtKB-SubCell"/>
</dbReference>
<feature type="transmembrane region" description="Helical" evidence="19">
    <location>
        <begin position="233"/>
        <end position="255"/>
    </location>
</feature>
<feature type="transmembrane region" description="Helical" evidence="19">
    <location>
        <begin position="41"/>
        <end position="60"/>
    </location>
</feature>
<evidence type="ECO:0000256" key="13">
    <source>
        <dbReference type="ARBA" id="ARBA00023065"/>
    </source>
</evidence>
<evidence type="ECO:0000256" key="19">
    <source>
        <dbReference type="SAM" id="Phobius"/>
    </source>
</evidence>
<dbReference type="FunFam" id="1.20.1530.20:FF:000008">
    <property type="entry name" value="Sodium/bile acid cotransporter"/>
    <property type="match status" value="1"/>
</dbReference>
<name>A0A4W2C2J0_BOBOX</name>
<keyword evidence="12" id="KW-0915">Sodium</keyword>
<organism evidence="20 21">
    <name type="scientific">Bos indicus x Bos taurus</name>
    <name type="common">Hybrid cattle</name>
    <dbReference type="NCBI Taxonomy" id="30522"/>
    <lineage>
        <taxon>Eukaryota</taxon>
        <taxon>Metazoa</taxon>
        <taxon>Chordata</taxon>
        <taxon>Craniata</taxon>
        <taxon>Vertebrata</taxon>
        <taxon>Euteleostomi</taxon>
        <taxon>Mammalia</taxon>
        <taxon>Eutheria</taxon>
        <taxon>Laurasiatheria</taxon>
        <taxon>Artiodactyla</taxon>
        <taxon>Ruminantia</taxon>
        <taxon>Pecora</taxon>
        <taxon>Bovidae</taxon>
        <taxon>Bovinae</taxon>
        <taxon>Bos</taxon>
    </lineage>
</organism>
<evidence type="ECO:0000256" key="11">
    <source>
        <dbReference type="ARBA" id="ARBA00023034"/>
    </source>
</evidence>
<evidence type="ECO:0000256" key="14">
    <source>
        <dbReference type="ARBA" id="ARBA00023136"/>
    </source>
</evidence>
<keyword evidence="15" id="KW-0739">Sodium transport</keyword>
<evidence type="ECO:0000256" key="3">
    <source>
        <dbReference type="ARBA" id="ARBA00004651"/>
    </source>
</evidence>
<reference evidence="20 21" key="1">
    <citation type="submission" date="2018-11" db="EMBL/GenBank/DDBJ databases">
        <title>Haplotype-resolved cattle genomes.</title>
        <authorList>
            <person name="Low W.Y."/>
            <person name="Tearle R."/>
            <person name="Bickhart D.M."/>
            <person name="Rosen B.D."/>
            <person name="Koren S."/>
            <person name="Rhie A."/>
            <person name="Hiendleder S."/>
            <person name="Phillippy A.M."/>
            <person name="Smith T.P.L."/>
            <person name="Williams J.L."/>
        </authorList>
    </citation>
    <scope>NUCLEOTIDE SEQUENCE [LARGE SCALE GENOMIC DNA]</scope>
</reference>
<keyword evidence="8" id="KW-0256">Endoplasmic reticulum</keyword>
<feature type="transmembrane region" description="Helical" evidence="19">
    <location>
        <begin position="104"/>
        <end position="124"/>
    </location>
</feature>
<sequence>MRLLERMRKEWFMIGIVLAIAGAKLEPSIGMNGGPLKPEITVSYIAVATIFFNSGLSLNTEELTSALVHIKLHLFIQIFTLAFFPAAVWLFLQLLSITPINEWLLKGLQTVGCMPPPVSSAVILTKAVGGNEAAAIFNSAFGSFLGIVVTPLLLLLFLGSSSSVPFTSIFSQLFMTVVVPLIIGQIVRRYIKDWLERKQPPFGAVSSSVLLMIIYTTFCDTFSNPSIDLDKFSLLLVLFIICSIQLSFMLLTFIYSTRNPNAEDRVCRPRVPLFNIRPLAHLPPGANPPGKRARADDKVLDGVKAEGETLEGSSLDPSHIEVLFLNLSHSNVLAFAHITLFSSTHFLN</sequence>
<proteinExistence type="inferred from homology"/>
<evidence type="ECO:0000313" key="21">
    <source>
        <dbReference type="Proteomes" id="UP000314981"/>
    </source>
</evidence>